<dbReference type="Proteomes" id="UP000799779">
    <property type="component" value="Unassembled WGS sequence"/>
</dbReference>
<name>A0A6A5W2F2_9PLEO</name>
<dbReference type="Pfam" id="PF01926">
    <property type="entry name" value="MMR_HSR1"/>
    <property type="match status" value="1"/>
</dbReference>
<dbReference type="InterPro" id="IPR027417">
    <property type="entry name" value="P-loop_NTPase"/>
</dbReference>
<keyword evidence="3" id="KW-1185">Reference proteome</keyword>
<protein>
    <recommendedName>
        <fullName evidence="1">G domain-containing protein</fullName>
    </recommendedName>
</protein>
<gene>
    <name evidence="2" type="ORF">P154DRAFT_417640</name>
</gene>
<evidence type="ECO:0000259" key="1">
    <source>
        <dbReference type="Pfam" id="PF01926"/>
    </source>
</evidence>
<organism evidence="2 3">
    <name type="scientific">Amniculicola lignicola CBS 123094</name>
    <dbReference type="NCBI Taxonomy" id="1392246"/>
    <lineage>
        <taxon>Eukaryota</taxon>
        <taxon>Fungi</taxon>
        <taxon>Dikarya</taxon>
        <taxon>Ascomycota</taxon>
        <taxon>Pezizomycotina</taxon>
        <taxon>Dothideomycetes</taxon>
        <taxon>Pleosporomycetidae</taxon>
        <taxon>Pleosporales</taxon>
        <taxon>Amniculicolaceae</taxon>
        <taxon>Amniculicola</taxon>
    </lineage>
</organism>
<dbReference type="SUPFAM" id="SSF52540">
    <property type="entry name" value="P-loop containing nucleoside triphosphate hydrolases"/>
    <property type="match status" value="1"/>
</dbReference>
<accession>A0A6A5W2F2</accession>
<dbReference type="EMBL" id="ML977645">
    <property type="protein sequence ID" value="KAF1995109.1"/>
    <property type="molecule type" value="Genomic_DNA"/>
</dbReference>
<proteinExistence type="predicted"/>
<reference evidence="2" key="1">
    <citation type="journal article" date="2020" name="Stud. Mycol.">
        <title>101 Dothideomycetes genomes: a test case for predicting lifestyles and emergence of pathogens.</title>
        <authorList>
            <person name="Haridas S."/>
            <person name="Albert R."/>
            <person name="Binder M."/>
            <person name="Bloem J."/>
            <person name="Labutti K."/>
            <person name="Salamov A."/>
            <person name="Andreopoulos B."/>
            <person name="Baker S."/>
            <person name="Barry K."/>
            <person name="Bills G."/>
            <person name="Bluhm B."/>
            <person name="Cannon C."/>
            <person name="Castanera R."/>
            <person name="Culley D."/>
            <person name="Daum C."/>
            <person name="Ezra D."/>
            <person name="Gonzalez J."/>
            <person name="Henrissat B."/>
            <person name="Kuo A."/>
            <person name="Liang C."/>
            <person name="Lipzen A."/>
            <person name="Lutzoni F."/>
            <person name="Magnuson J."/>
            <person name="Mondo S."/>
            <person name="Nolan M."/>
            <person name="Ohm R."/>
            <person name="Pangilinan J."/>
            <person name="Park H.-J."/>
            <person name="Ramirez L."/>
            <person name="Alfaro M."/>
            <person name="Sun H."/>
            <person name="Tritt A."/>
            <person name="Yoshinaga Y."/>
            <person name="Zwiers L.-H."/>
            <person name="Turgeon B."/>
            <person name="Goodwin S."/>
            <person name="Spatafora J."/>
            <person name="Crous P."/>
            <person name="Grigoriev I."/>
        </authorList>
    </citation>
    <scope>NUCLEOTIDE SEQUENCE</scope>
    <source>
        <strain evidence="2">CBS 123094</strain>
    </source>
</reference>
<sequence>LTGSGKSSFIKDATGNHKVRICHTLDSCTADVEYFSADITTRNGVRQFALIDTPGFDDSKKDDVQVLEEIANGLAILYQQGIKLSAVVYLHRISDNKVAGSAVRSLKVLKEILGPNACDITWLTTSHWSETSLEKGIEREEQLKGDGDKWGSLISQGAKTFRLQDTHTLIAARNLLRQISNDSPYPRALAIQEEM</sequence>
<evidence type="ECO:0000313" key="3">
    <source>
        <dbReference type="Proteomes" id="UP000799779"/>
    </source>
</evidence>
<dbReference type="AlphaFoldDB" id="A0A6A5W2F2"/>
<dbReference type="InterPro" id="IPR006073">
    <property type="entry name" value="GTP-bd"/>
</dbReference>
<feature type="non-terminal residue" evidence="2">
    <location>
        <position position="195"/>
    </location>
</feature>
<dbReference type="OrthoDB" id="8954335at2759"/>
<feature type="non-terminal residue" evidence="2">
    <location>
        <position position="1"/>
    </location>
</feature>
<feature type="domain" description="G" evidence="1">
    <location>
        <begin position="2"/>
        <end position="68"/>
    </location>
</feature>
<evidence type="ECO:0000313" key="2">
    <source>
        <dbReference type="EMBL" id="KAF1995109.1"/>
    </source>
</evidence>
<dbReference type="GO" id="GO:0005525">
    <property type="term" value="F:GTP binding"/>
    <property type="evidence" value="ECO:0007669"/>
    <property type="project" value="InterPro"/>
</dbReference>
<dbReference type="Gene3D" id="3.40.50.300">
    <property type="entry name" value="P-loop containing nucleotide triphosphate hydrolases"/>
    <property type="match status" value="1"/>
</dbReference>